<dbReference type="EMBL" id="BAABHC010000004">
    <property type="protein sequence ID" value="GAA4428236.1"/>
    <property type="molecule type" value="Genomic_DNA"/>
</dbReference>
<dbReference type="RefSeq" id="WP_345157560.1">
    <property type="nucleotide sequence ID" value="NZ_BAABHC010000004.1"/>
</dbReference>
<gene>
    <name evidence="2" type="ORF">GCM10023188_12270</name>
</gene>
<sequence length="391" mass="45529">MKRIGILLNSEPYSGGMFQYNQSVIDALDHLPKNEFKTYIIYTKKEWGNYLSDFDFETRYIHTDVISELLSKVGKYLFLNTWRNVSSRIHPLYKCIRKLNLDIWIFPSQDEYSYQVKCNSICAIHDLMHRYEKFPEINGKGEFRNREALFSNIAKFSNIILVDSLCGKEQVLECYANTEEAKIHVLPYIAPPYIFEQSAHDFDTKFELPSKYLYYPAQFWEHKNHLNLFLALSEVKKKHADIKLVLVGSKKNGYDKAFSVIKDLELVNNIIYLGYVEDKYIPTLYKRARALVMPTFFGPTNIPPLEAMALGCPMAVSGIYGMKEQSKDAALYFDPNSVTEISHSLMRLWEDDLLCQELSEKGYAIYQNWNQVQFNEKFKAIVEQALTYSPA</sequence>
<dbReference type="Gene3D" id="3.40.50.2000">
    <property type="entry name" value="Glycogen Phosphorylase B"/>
    <property type="match status" value="1"/>
</dbReference>
<dbReference type="SUPFAM" id="SSF53756">
    <property type="entry name" value="UDP-Glycosyltransferase/glycogen phosphorylase"/>
    <property type="match status" value="1"/>
</dbReference>
<dbReference type="Pfam" id="PF00534">
    <property type="entry name" value="Glycos_transf_1"/>
    <property type="match status" value="1"/>
</dbReference>
<evidence type="ECO:0000259" key="1">
    <source>
        <dbReference type="Pfam" id="PF00534"/>
    </source>
</evidence>
<dbReference type="PANTHER" id="PTHR46401:SF8">
    <property type="entry name" value="BLL6006 PROTEIN"/>
    <property type="match status" value="1"/>
</dbReference>
<protein>
    <submittedName>
        <fullName evidence="2">Glycosyltransferase family 1 protein</fullName>
    </submittedName>
</protein>
<dbReference type="InterPro" id="IPR001296">
    <property type="entry name" value="Glyco_trans_1"/>
</dbReference>
<dbReference type="CDD" id="cd03809">
    <property type="entry name" value="GT4_MtfB-like"/>
    <property type="match status" value="1"/>
</dbReference>
<keyword evidence="3" id="KW-1185">Reference proteome</keyword>
<proteinExistence type="predicted"/>
<dbReference type="PANTHER" id="PTHR46401">
    <property type="entry name" value="GLYCOSYLTRANSFERASE WBBK-RELATED"/>
    <property type="match status" value="1"/>
</dbReference>
<accession>A0ABP8LH10</accession>
<name>A0ABP8LH10_9BACT</name>
<comment type="caution">
    <text evidence="2">The sequence shown here is derived from an EMBL/GenBank/DDBJ whole genome shotgun (WGS) entry which is preliminary data.</text>
</comment>
<evidence type="ECO:0000313" key="3">
    <source>
        <dbReference type="Proteomes" id="UP001500552"/>
    </source>
</evidence>
<organism evidence="2 3">
    <name type="scientific">Pontibacter saemangeumensis</name>
    <dbReference type="NCBI Taxonomy" id="1084525"/>
    <lineage>
        <taxon>Bacteria</taxon>
        <taxon>Pseudomonadati</taxon>
        <taxon>Bacteroidota</taxon>
        <taxon>Cytophagia</taxon>
        <taxon>Cytophagales</taxon>
        <taxon>Hymenobacteraceae</taxon>
        <taxon>Pontibacter</taxon>
    </lineage>
</organism>
<feature type="domain" description="Glycosyl transferase family 1" evidence="1">
    <location>
        <begin position="201"/>
        <end position="363"/>
    </location>
</feature>
<reference evidence="3" key="1">
    <citation type="journal article" date="2019" name="Int. J. Syst. Evol. Microbiol.">
        <title>The Global Catalogue of Microorganisms (GCM) 10K type strain sequencing project: providing services to taxonomists for standard genome sequencing and annotation.</title>
        <authorList>
            <consortium name="The Broad Institute Genomics Platform"/>
            <consortium name="The Broad Institute Genome Sequencing Center for Infectious Disease"/>
            <person name="Wu L."/>
            <person name="Ma J."/>
        </authorList>
    </citation>
    <scope>NUCLEOTIDE SEQUENCE [LARGE SCALE GENOMIC DNA]</scope>
    <source>
        <strain evidence="3">JCM 17926</strain>
    </source>
</reference>
<dbReference type="Proteomes" id="UP001500552">
    <property type="component" value="Unassembled WGS sequence"/>
</dbReference>
<evidence type="ECO:0000313" key="2">
    <source>
        <dbReference type="EMBL" id="GAA4428236.1"/>
    </source>
</evidence>